<protein>
    <submittedName>
        <fullName evidence="2">Uncharacterized protein</fullName>
    </submittedName>
</protein>
<organism evidence="2 3">
    <name type="scientific">Pterulicium gracile</name>
    <dbReference type="NCBI Taxonomy" id="1884261"/>
    <lineage>
        <taxon>Eukaryota</taxon>
        <taxon>Fungi</taxon>
        <taxon>Dikarya</taxon>
        <taxon>Basidiomycota</taxon>
        <taxon>Agaricomycotina</taxon>
        <taxon>Agaricomycetes</taxon>
        <taxon>Agaricomycetidae</taxon>
        <taxon>Agaricales</taxon>
        <taxon>Pleurotineae</taxon>
        <taxon>Pterulaceae</taxon>
        <taxon>Pterulicium</taxon>
    </lineage>
</organism>
<keyword evidence="3" id="KW-1185">Reference proteome</keyword>
<proteinExistence type="predicted"/>
<keyword evidence="1" id="KW-1133">Transmembrane helix</keyword>
<evidence type="ECO:0000313" key="3">
    <source>
        <dbReference type="Proteomes" id="UP000305067"/>
    </source>
</evidence>
<evidence type="ECO:0000313" key="2">
    <source>
        <dbReference type="EMBL" id="TFK98843.1"/>
    </source>
</evidence>
<sequence length="272" mass="29539">MGSWGLLPRCKSYSYFGQLHLVVTQILVGNLLTMRVYALYECSKRILGFMIVVMICGTSVAVWSILGTESMPADTITGCHMGLTQDSGIRLAAAWIGLFVFDSIAFILTARKSYREMYMHQASRSSSPLLWIVIRDGALYFAIMALANMANIVTFCVAKPFVKSSLSGFSSNISVTAMSRLMLNLHARADAGISTIGQPRIGRRGSSIVLDSAGMEFDEVSMGRMYESAGDTSYGTIGAEEERGRLYLNTKRTSSSGTVIPRAGSTTKNVGL</sequence>
<reference evidence="2 3" key="1">
    <citation type="journal article" date="2019" name="Nat. Ecol. Evol.">
        <title>Megaphylogeny resolves global patterns of mushroom evolution.</title>
        <authorList>
            <person name="Varga T."/>
            <person name="Krizsan K."/>
            <person name="Foldi C."/>
            <person name="Dima B."/>
            <person name="Sanchez-Garcia M."/>
            <person name="Sanchez-Ramirez S."/>
            <person name="Szollosi G.J."/>
            <person name="Szarkandi J.G."/>
            <person name="Papp V."/>
            <person name="Albert L."/>
            <person name="Andreopoulos W."/>
            <person name="Angelini C."/>
            <person name="Antonin V."/>
            <person name="Barry K.W."/>
            <person name="Bougher N.L."/>
            <person name="Buchanan P."/>
            <person name="Buyck B."/>
            <person name="Bense V."/>
            <person name="Catcheside P."/>
            <person name="Chovatia M."/>
            <person name="Cooper J."/>
            <person name="Damon W."/>
            <person name="Desjardin D."/>
            <person name="Finy P."/>
            <person name="Geml J."/>
            <person name="Haridas S."/>
            <person name="Hughes K."/>
            <person name="Justo A."/>
            <person name="Karasinski D."/>
            <person name="Kautmanova I."/>
            <person name="Kiss B."/>
            <person name="Kocsube S."/>
            <person name="Kotiranta H."/>
            <person name="LaButti K.M."/>
            <person name="Lechner B.E."/>
            <person name="Liimatainen K."/>
            <person name="Lipzen A."/>
            <person name="Lukacs Z."/>
            <person name="Mihaltcheva S."/>
            <person name="Morgado L.N."/>
            <person name="Niskanen T."/>
            <person name="Noordeloos M.E."/>
            <person name="Ohm R.A."/>
            <person name="Ortiz-Santana B."/>
            <person name="Ovrebo C."/>
            <person name="Racz N."/>
            <person name="Riley R."/>
            <person name="Savchenko A."/>
            <person name="Shiryaev A."/>
            <person name="Soop K."/>
            <person name="Spirin V."/>
            <person name="Szebenyi C."/>
            <person name="Tomsovsky M."/>
            <person name="Tulloss R.E."/>
            <person name="Uehling J."/>
            <person name="Grigoriev I.V."/>
            <person name="Vagvolgyi C."/>
            <person name="Papp T."/>
            <person name="Martin F.M."/>
            <person name="Miettinen O."/>
            <person name="Hibbett D.S."/>
            <person name="Nagy L.G."/>
        </authorList>
    </citation>
    <scope>NUCLEOTIDE SEQUENCE [LARGE SCALE GENOMIC DNA]</scope>
    <source>
        <strain evidence="2 3">CBS 309.79</strain>
    </source>
</reference>
<feature type="transmembrane region" description="Helical" evidence="1">
    <location>
        <begin position="46"/>
        <end position="67"/>
    </location>
</feature>
<keyword evidence="1" id="KW-0472">Membrane</keyword>
<dbReference type="EMBL" id="ML178837">
    <property type="protein sequence ID" value="TFK98843.1"/>
    <property type="molecule type" value="Genomic_DNA"/>
</dbReference>
<dbReference type="OrthoDB" id="2686513at2759"/>
<name>A0A5C3QKF7_9AGAR</name>
<dbReference type="AlphaFoldDB" id="A0A5C3QKF7"/>
<keyword evidence="1" id="KW-0812">Transmembrane</keyword>
<evidence type="ECO:0000256" key="1">
    <source>
        <dbReference type="SAM" id="Phobius"/>
    </source>
</evidence>
<accession>A0A5C3QKF7</accession>
<dbReference type="Proteomes" id="UP000305067">
    <property type="component" value="Unassembled WGS sequence"/>
</dbReference>
<feature type="transmembrane region" description="Helical" evidence="1">
    <location>
        <begin position="12"/>
        <end position="34"/>
    </location>
</feature>
<feature type="transmembrane region" description="Helical" evidence="1">
    <location>
        <begin position="129"/>
        <end position="150"/>
    </location>
</feature>
<feature type="transmembrane region" description="Helical" evidence="1">
    <location>
        <begin position="87"/>
        <end position="108"/>
    </location>
</feature>
<gene>
    <name evidence="2" type="ORF">BDV98DRAFT_195940</name>
</gene>